<dbReference type="InterPro" id="IPR046214">
    <property type="entry name" value="DUF6247"/>
</dbReference>
<comment type="caution">
    <text evidence="2">The sequence shown here is derived from an EMBL/GenBank/DDBJ whole genome shotgun (WGS) entry which is preliminary data.</text>
</comment>
<dbReference type="AlphaFoldDB" id="A0A4V2YK07"/>
<feature type="compositionally biased region" description="Pro residues" evidence="1">
    <location>
        <begin position="9"/>
        <end position="21"/>
    </location>
</feature>
<keyword evidence="3" id="KW-1185">Reference proteome</keyword>
<dbReference type="EMBL" id="SMKW01000067">
    <property type="protein sequence ID" value="TDD40797.1"/>
    <property type="molecule type" value="Genomic_DNA"/>
</dbReference>
<evidence type="ECO:0000256" key="1">
    <source>
        <dbReference type="SAM" id="MobiDB-lite"/>
    </source>
</evidence>
<gene>
    <name evidence="2" type="ORF">E1288_34895</name>
</gene>
<evidence type="ECO:0000313" key="2">
    <source>
        <dbReference type="EMBL" id="TDD40797.1"/>
    </source>
</evidence>
<dbReference type="OrthoDB" id="3697826at2"/>
<organism evidence="2 3">
    <name type="scientific">Saccharopolyspora elongata</name>
    <dbReference type="NCBI Taxonomy" id="2530387"/>
    <lineage>
        <taxon>Bacteria</taxon>
        <taxon>Bacillati</taxon>
        <taxon>Actinomycetota</taxon>
        <taxon>Actinomycetes</taxon>
        <taxon>Pseudonocardiales</taxon>
        <taxon>Pseudonocardiaceae</taxon>
        <taxon>Saccharopolyspora</taxon>
    </lineage>
</organism>
<dbReference type="Pfam" id="PF19760">
    <property type="entry name" value="DUF6247"/>
    <property type="match status" value="1"/>
</dbReference>
<proteinExistence type="predicted"/>
<feature type="region of interest" description="Disordered" evidence="1">
    <location>
        <begin position="1"/>
        <end position="24"/>
    </location>
</feature>
<protein>
    <submittedName>
        <fullName evidence="2">Uncharacterized protein</fullName>
    </submittedName>
</protein>
<name>A0A4V2YK07_9PSEU</name>
<dbReference type="Proteomes" id="UP000294947">
    <property type="component" value="Unassembled WGS sequence"/>
</dbReference>
<sequence length="114" mass="12473">MVGHVAAPNPVPSSTPGPPPADAASIRACLTPQAAAEFDAEWELVLDRAKRSHDLTEVFGLLQKWQHYAHTEQVAPGTYARVLAKAEQILRTGKNPDAVPLDVMQETIRRRLGR</sequence>
<reference evidence="2 3" key="1">
    <citation type="submission" date="2019-03" db="EMBL/GenBank/DDBJ databases">
        <title>Draft genome sequences of novel Actinobacteria.</title>
        <authorList>
            <person name="Sahin N."/>
            <person name="Ay H."/>
            <person name="Saygin H."/>
        </authorList>
    </citation>
    <scope>NUCLEOTIDE SEQUENCE [LARGE SCALE GENOMIC DNA]</scope>
    <source>
        <strain evidence="2 3">7K502</strain>
    </source>
</reference>
<evidence type="ECO:0000313" key="3">
    <source>
        <dbReference type="Proteomes" id="UP000294947"/>
    </source>
</evidence>
<accession>A0A4V2YK07</accession>